<dbReference type="InterPro" id="IPR021994">
    <property type="entry name" value="DUF3592"/>
</dbReference>
<dbReference type="RefSeq" id="WP_130418571.1">
    <property type="nucleotide sequence ID" value="NZ_SHKW01000001.1"/>
</dbReference>
<sequence>MISKSDWQPSMASIYSVSWIDASRNDFGHYEVTYSYHVSGEYYTGRFADYASQEESYLKRNDSIQIRYNPENPARSFYPEAQRPMVSKVSLLMGCGLGAIVMLIVYLNGGFN</sequence>
<evidence type="ECO:0000256" key="1">
    <source>
        <dbReference type="SAM" id="Phobius"/>
    </source>
</evidence>
<dbReference type="Pfam" id="PF12158">
    <property type="entry name" value="DUF3592"/>
    <property type="match status" value="1"/>
</dbReference>
<evidence type="ECO:0000313" key="3">
    <source>
        <dbReference type="EMBL" id="RZU40510.1"/>
    </source>
</evidence>
<evidence type="ECO:0000259" key="2">
    <source>
        <dbReference type="Pfam" id="PF12158"/>
    </source>
</evidence>
<evidence type="ECO:0000313" key="4">
    <source>
        <dbReference type="Proteomes" id="UP000292958"/>
    </source>
</evidence>
<comment type="caution">
    <text evidence="3">The sequence shown here is derived from an EMBL/GenBank/DDBJ whole genome shotgun (WGS) entry which is preliminary data.</text>
</comment>
<protein>
    <submittedName>
        <fullName evidence="3">Uncharacterized protein DUF3592</fullName>
    </submittedName>
</protein>
<organism evidence="3 4">
    <name type="scientific">Edaphobacter modestus</name>
    <dbReference type="NCBI Taxonomy" id="388466"/>
    <lineage>
        <taxon>Bacteria</taxon>
        <taxon>Pseudomonadati</taxon>
        <taxon>Acidobacteriota</taxon>
        <taxon>Terriglobia</taxon>
        <taxon>Terriglobales</taxon>
        <taxon>Acidobacteriaceae</taxon>
        <taxon>Edaphobacter</taxon>
    </lineage>
</organism>
<keyword evidence="1" id="KW-0812">Transmembrane</keyword>
<accession>A0A4Q7YSI7</accession>
<keyword evidence="4" id="KW-1185">Reference proteome</keyword>
<keyword evidence="1" id="KW-0472">Membrane</keyword>
<dbReference type="Proteomes" id="UP000292958">
    <property type="component" value="Unassembled WGS sequence"/>
</dbReference>
<keyword evidence="1" id="KW-1133">Transmembrane helix</keyword>
<dbReference type="OrthoDB" id="9870753at2"/>
<gene>
    <name evidence="3" type="ORF">BDD14_1974</name>
</gene>
<name>A0A4Q7YSI7_9BACT</name>
<proteinExistence type="predicted"/>
<feature type="domain" description="DUF3592" evidence="2">
    <location>
        <begin position="19"/>
        <end position="77"/>
    </location>
</feature>
<feature type="transmembrane region" description="Helical" evidence="1">
    <location>
        <begin position="89"/>
        <end position="107"/>
    </location>
</feature>
<dbReference type="EMBL" id="SHKW01000001">
    <property type="protein sequence ID" value="RZU40510.1"/>
    <property type="molecule type" value="Genomic_DNA"/>
</dbReference>
<dbReference type="AlphaFoldDB" id="A0A4Q7YSI7"/>
<reference evidence="3 4" key="1">
    <citation type="submission" date="2019-02" db="EMBL/GenBank/DDBJ databases">
        <title>Genomic Encyclopedia of Archaeal and Bacterial Type Strains, Phase II (KMG-II): from individual species to whole genera.</title>
        <authorList>
            <person name="Goeker M."/>
        </authorList>
    </citation>
    <scope>NUCLEOTIDE SEQUENCE [LARGE SCALE GENOMIC DNA]</scope>
    <source>
        <strain evidence="3 4">DSM 18101</strain>
    </source>
</reference>